<proteinExistence type="predicted"/>
<reference evidence="3" key="1">
    <citation type="journal article" date="2019" name="Environ. Microbiol.">
        <title>Fungal ecological strategies reflected in gene transcription - a case study of two litter decomposers.</title>
        <authorList>
            <person name="Barbi F."/>
            <person name="Kohler A."/>
            <person name="Barry K."/>
            <person name="Baskaran P."/>
            <person name="Daum C."/>
            <person name="Fauchery L."/>
            <person name="Ihrmark K."/>
            <person name="Kuo A."/>
            <person name="LaButti K."/>
            <person name="Lipzen A."/>
            <person name="Morin E."/>
            <person name="Grigoriev I.V."/>
            <person name="Henrissat B."/>
            <person name="Lindahl B."/>
            <person name="Martin F."/>
        </authorList>
    </citation>
    <scope>NUCLEOTIDE SEQUENCE</scope>
    <source>
        <strain evidence="3">JB14</strain>
    </source>
</reference>
<accession>A0A6A4H269</accession>
<evidence type="ECO:0000256" key="1">
    <source>
        <dbReference type="SAM" id="Phobius"/>
    </source>
</evidence>
<keyword evidence="1" id="KW-0812">Transmembrane</keyword>
<keyword evidence="2" id="KW-0732">Signal</keyword>
<evidence type="ECO:0000313" key="3">
    <source>
        <dbReference type="EMBL" id="KAE9391474.1"/>
    </source>
</evidence>
<keyword evidence="1" id="KW-0472">Membrane</keyword>
<keyword evidence="4" id="KW-1185">Reference proteome</keyword>
<dbReference type="AlphaFoldDB" id="A0A6A4H269"/>
<feature type="signal peptide" evidence="2">
    <location>
        <begin position="1"/>
        <end position="23"/>
    </location>
</feature>
<dbReference type="OrthoDB" id="3120769at2759"/>
<organism evidence="3 4">
    <name type="scientific">Gymnopus androsaceus JB14</name>
    <dbReference type="NCBI Taxonomy" id="1447944"/>
    <lineage>
        <taxon>Eukaryota</taxon>
        <taxon>Fungi</taxon>
        <taxon>Dikarya</taxon>
        <taxon>Basidiomycota</taxon>
        <taxon>Agaricomycotina</taxon>
        <taxon>Agaricomycetes</taxon>
        <taxon>Agaricomycetidae</taxon>
        <taxon>Agaricales</taxon>
        <taxon>Marasmiineae</taxon>
        <taxon>Omphalotaceae</taxon>
        <taxon>Gymnopus</taxon>
    </lineage>
</organism>
<feature type="transmembrane region" description="Helical" evidence="1">
    <location>
        <begin position="192"/>
        <end position="210"/>
    </location>
</feature>
<protein>
    <submittedName>
        <fullName evidence="3">Uncharacterized protein</fullName>
    </submittedName>
</protein>
<dbReference type="Proteomes" id="UP000799118">
    <property type="component" value="Unassembled WGS sequence"/>
</dbReference>
<evidence type="ECO:0000313" key="4">
    <source>
        <dbReference type="Proteomes" id="UP000799118"/>
    </source>
</evidence>
<evidence type="ECO:0000256" key="2">
    <source>
        <dbReference type="SAM" id="SignalP"/>
    </source>
</evidence>
<name>A0A6A4H269_9AGAR</name>
<feature type="chain" id="PRO_5025591346" evidence="2">
    <location>
        <begin position="24"/>
        <end position="272"/>
    </location>
</feature>
<dbReference type="EMBL" id="ML769622">
    <property type="protein sequence ID" value="KAE9391474.1"/>
    <property type="molecule type" value="Genomic_DNA"/>
</dbReference>
<gene>
    <name evidence="3" type="ORF">BT96DRAFT_979825</name>
</gene>
<sequence length="272" mass="28729">MLRFQSKPLIGLCVWISIRGGFAVPTSSEFTYVGFGSVLPLNTVDAGSDGVVADTIMLIPAGTESSGNSPATTYLYSEVEQMTTISTGTSTTATLTISESVFGTLVASASGFALSATLYDVDPQGDNVGDEISCHYINSVDGECEQVNTLFTFATTGEAITGTLQESAPTSSGSGSGSNNGALGGVELNGRMLAMIVTFTAVGAGFMRYAGTSKKYKFSYYIWYSRQSRPEKITIIGKSAEKLAPLCVMISKMTKFPGPVLRLRELLDVIIQ</sequence>
<keyword evidence="1" id="KW-1133">Transmembrane helix</keyword>